<feature type="transmembrane region" description="Helical" evidence="1">
    <location>
        <begin position="6"/>
        <end position="30"/>
    </location>
</feature>
<dbReference type="AlphaFoldDB" id="A0AA36DSQ9"/>
<keyword evidence="1" id="KW-1133">Transmembrane helix</keyword>
<name>A0AA36DSQ9_CYLNA</name>
<dbReference type="Proteomes" id="UP001176961">
    <property type="component" value="Unassembled WGS sequence"/>
</dbReference>
<keyword evidence="1" id="KW-0472">Membrane</keyword>
<evidence type="ECO:0000256" key="1">
    <source>
        <dbReference type="SAM" id="Phobius"/>
    </source>
</evidence>
<keyword evidence="1" id="KW-0812">Transmembrane</keyword>
<dbReference type="EMBL" id="CATQJL010000001">
    <property type="protein sequence ID" value="CAJ0592039.1"/>
    <property type="molecule type" value="Genomic_DNA"/>
</dbReference>
<sequence length="141" mass="16053">MWFYVTIGILLGYTIALAAFFMGWCTLVPIRCHPRKEIPFSLVKSPRRNTMYFEIDSTTSSISTDTLKQVTQKSAAVNKYFDNKKHSLSLPAVPHKCIDHLYPQLSLPPVAVNIDAQYEFEQLLKTPGRAWREHSSFSGTV</sequence>
<gene>
    <name evidence="2" type="ORF">CYNAS_LOCUS4022</name>
</gene>
<organism evidence="2 3">
    <name type="scientific">Cylicocyclus nassatus</name>
    <name type="common">Nematode worm</name>
    <dbReference type="NCBI Taxonomy" id="53992"/>
    <lineage>
        <taxon>Eukaryota</taxon>
        <taxon>Metazoa</taxon>
        <taxon>Ecdysozoa</taxon>
        <taxon>Nematoda</taxon>
        <taxon>Chromadorea</taxon>
        <taxon>Rhabditida</taxon>
        <taxon>Rhabditina</taxon>
        <taxon>Rhabditomorpha</taxon>
        <taxon>Strongyloidea</taxon>
        <taxon>Strongylidae</taxon>
        <taxon>Cylicocyclus</taxon>
    </lineage>
</organism>
<evidence type="ECO:0000313" key="2">
    <source>
        <dbReference type="EMBL" id="CAJ0592039.1"/>
    </source>
</evidence>
<protein>
    <submittedName>
        <fullName evidence="2">Uncharacterized protein</fullName>
    </submittedName>
</protein>
<comment type="caution">
    <text evidence="2">The sequence shown here is derived from an EMBL/GenBank/DDBJ whole genome shotgun (WGS) entry which is preliminary data.</text>
</comment>
<evidence type="ECO:0000313" key="3">
    <source>
        <dbReference type="Proteomes" id="UP001176961"/>
    </source>
</evidence>
<proteinExistence type="predicted"/>
<accession>A0AA36DSQ9</accession>
<reference evidence="2" key="1">
    <citation type="submission" date="2023-07" db="EMBL/GenBank/DDBJ databases">
        <authorList>
            <consortium name="CYATHOMIX"/>
        </authorList>
    </citation>
    <scope>NUCLEOTIDE SEQUENCE</scope>
    <source>
        <strain evidence="2">N/A</strain>
    </source>
</reference>
<keyword evidence="3" id="KW-1185">Reference proteome</keyword>